<reference evidence="3 4" key="1">
    <citation type="journal article" date="2018" name="Environ. Microbiol.">
        <title>Isolation and genomic characterization of Novimethylophilus kurashikiensis gen. nov. sp. nov., a new lanthanide-dependent methylotrophic species of Methylophilaceae.</title>
        <authorList>
            <person name="Lv H."/>
            <person name="Sahin N."/>
            <person name="Tani A."/>
        </authorList>
    </citation>
    <scope>NUCLEOTIDE SEQUENCE [LARGE SCALE GENOMIC DNA]</scope>
    <source>
        <strain evidence="3 4">La2-4</strain>
    </source>
</reference>
<proteinExistence type="predicted"/>
<dbReference type="Gene3D" id="3.40.50.2000">
    <property type="entry name" value="Glycogen Phosphorylase B"/>
    <property type="match status" value="2"/>
</dbReference>
<dbReference type="SUPFAM" id="SSF53756">
    <property type="entry name" value="UDP-Glycosyltransferase/glycogen phosphorylase"/>
    <property type="match status" value="1"/>
</dbReference>
<accession>A0A2R5FGW5</accession>
<comment type="caution">
    <text evidence="3">The sequence shown here is derived from an EMBL/GenBank/DDBJ whole genome shotgun (WGS) entry which is preliminary data.</text>
</comment>
<dbReference type="OrthoDB" id="9813211at2"/>
<dbReference type="InterPro" id="IPR050194">
    <property type="entry name" value="Glycosyltransferase_grp1"/>
</dbReference>
<organism evidence="3 4">
    <name type="scientific">Novimethylophilus kurashikiensis</name>
    <dbReference type="NCBI Taxonomy" id="1825523"/>
    <lineage>
        <taxon>Bacteria</taxon>
        <taxon>Pseudomonadati</taxon>
        <taxon>Pseudomonadota</taxon>
        <taxon>Betaproteobacteria</taxon>
        <taxon>Nitrosomonadales</taxon>
        <taxon>Methylophilaceae</taxon>
        <taxon>Novimethylophilus</taxon>
    </lineage>
</organism>
<dbReference type="InterPro" id="IPR001296">
    <property type="entry name" value="Glyco_trans_1"/>
</dbReference>
<evidence type="ECO:0000259" key="1">
    <source>
        <dbReference type="Pfam" id="PF00534"/>
    </source>
</evidence>
<dbReference type="PANTHER" id="PTHR45947">
    <property type="entry name" value="SULFOQUINOVOSYL TRANSFERASE SQD2"/>
    <property type="match status" value="1"/>
</dbReference>
<dbReference type="Pfam" id="PF13439">
    <property type="entry name" value="Glyco_transf_4"/>
    <property type="match status" value="1"/>
</dbReference>
<sequence>MKIVFIAASAWPSIGGVERHILELTAEMIADGHQVTLIAPGKQLLELKDKHQAQNKRIQLHTSSIKLLNGFIGGLSLGIHLPILLNADVIHYHDYQPLWRWGLWLHPLLRLAGKRIFITFHGWEGHFPPNPIARLRRRFIAAIVNGSLAIGHYISKWYATNSAVICYGGVRLPSLEPHCGDYALFVGRLERDTGILQYLEALSQAHQETRHLRLIVCGDGSLRTQAQSLATELGIEAQFLGAVSDPMPYYRQARMVFASSYLAILEAFSFGKSVIAIYDNPLKQDYLCLMPESEQMMWICGDIPELSKAIQLINSTPINSRSLKANKFAQENSWSDVKQAYYKLWGEL</sequence>
<name>A0A2R5FGW5_9PROT</name>
<feature type="domain" description="Glycosyl transferase family 1" evidence="1">
    <location>
        <begin position="181"/>
        <end position="278"/>
    </location>
</feature>
<dbReference type="AlphaFoldDB" id="A0A2R5FGW5"/>
<evidence type="ECO:0000259" key="2">
    <source>
        <dbReference type="Pfam" id="PF13439"/>
    </source>
</evidence>
<dbReference type="CDD" id="cd03801">
    <property type="entry name" value="GT4_PimA-like"/>
    <property type="match status" value="1"/>
</dbReference>
<evidence type="ECO:0000313" key="3">
    <source>
        <dbReference type="EMBL" id="GBG15673.1"/>
    </source>
</evidence>
<dbReference type="InterPro" id="IPR028098">
    <property type="entry name" value="Glyco_trans_4-like_N"/>
</dbReference>
<feature type="domain" description="Glycosyltransferase subfamily 4-like N-terminal" evidence="2">
    <location>
        <begin position="14"/>
        <end position="145"/>
    </location>
</feature>
<dbReference type="Proteomes" id="UP000245081">
    <property type="component" value="Unassembled WGS sequence"/>
</dbReference>
<evidence type="ECO:0008006" key="5">
    <source>
        <dbReference type="Google" id="ProtNLM"/>
    </source>
</evidence>
<gene>
    <name evidence="3" type="ORF">NMK_3284</name>
</gene>
<evidence type="ECO:0000313" key="4">
    <source>
        <dbReference type="Proteomes" id="UP000245081"/>
    </source>
</evidence>
<dbReference type="RefSeq" id="WP_109016815.1">
    <property type="nucleotide sequence ID" value="NZ_BDOQ01000019.1"/>
</dbReference>
<dbReference type="EMBL" id="BDOQ01000019">
    <property type="protein sequence ID" value="GBG15673.1"/>
    <property type="molecule type" value="Genomic_DNA"/>
</dbReference>
<dbReference type="Pfam" id="PF00534">
    <property type="entry name" value="Glycos_transf_1"/>
    <property type="match status" value="1"/>
</dbReference>
<dbReference type="PANTHER" id="PTHR45947:SF3">
    <property type="entry name" value="SULFOQUINOVOSYL TRANSFERASE SQD2"/>
    <property type="match status" value="1"/>
</dbReference>
<protein>
    <recommendedName>
        <fullName evidence="5">Glycosyltransferase subfamily 4-like N-terminal domain-containing protein</fullName>
    </recommendedName>
</protein>
<dbReference type="GO" id="GO:0016757">
    <property type="term" value="F:glycosyltransferase activity"/>
    <property type="evidence" value="ECO:0007669"/>
    <property type="project" value="InterPro"/>
</dbReference>
<keyword evidence="4" id="KW-1185">Reference proteome</keyword>